<dbReference type="FunFam" id="3.40.50.10470:FF:000006">
    <property type="entry name" value="Methylthioribose-1-phosphate isomerase"/>
    <property type="match status" value="1"/>
</dbReference>
<comment type="catalytic activity">
    <reaction evidence="2">
        <text>5-(methylsulfanyl)-alpha-D-ribose 1-phosphate = 5-(methylsulfanyl)-D-ribulose 1-phosphate</text>
        <dbReference type="Rhea" id="RHEA:19989"/>
        <dbReference type="ChEBI" id="CHEBI:58533"/>
        <dbReference type="ChEBI" id="CHEBI:58548"/>
        <dbReference type="EC" id="5.3.1.23"/>
    </reaction>
</comment>
<keyword evidence="2" id="KW-0486">Methionine biosynthesis</keyword>
<dbReference type="InterPro" id="IPR037171">
    <property type="entry name" value="NagB/RpiA_transferase-like"/>
</dbReference>
<dbReference type="InterPro" id="IPR027363">
    <property type="entry name" value="M1Pi_N"/>
</dbReference>
<feature type="binding site" evidence="2">
    <location>
        <position position="195"/>
    </location>
    <ligand>
        <name>substrate</name>
    </ligand>
</feature>
<dbReference type="AlphaFoldDB" id="A0A497EWC9"/>
<evidence type="ECO:0000313" key="3">
    <source>
        <dbReference type="EMBL" id="RLE51545.1"/>
    </source>
</evidence>
<evidence type="ECO:0000256" key="1">
    <source>
        <dbReference type="ARBA" id="ARBA00023235"/>
    </source>
</evidence>
<reference evidence="3 4" key="1">
    <citation type="submission" date="2018-06" db="EMBL/GenBank/DDBJ databases">
        <title>Extensive metabolic versatility and redundancy in microbially diverse, dynamic hydrothermal sediments.</title>
        <authorList>
            <person name="Dombrowski N."/>
            <person name="Teske A."/>
            <person name="Baker B.J."/>
        </authorList>
    </citation>
    <scope>NUCLEOTIDE SEQUENCE [LARGE SCALE GENOMIC DNA]</scope>
    <source>
        <strain evidence="3">B29_G17</strain>
    </source>
</reference>
<dbReference type="FunFam" id="1.20.120.420:FF:000003">
    <property type="entry name" value="Methylthioribose-1-phosphate isomerase"/>
    <property type="match status" value="1"/>
</dbReference>
<feature type="active site" description="Proton donor" evidence="2">
    <location>
        <position position="236"/>
    </location>
</feature>
<name>A0A497EWC9_9CREN</name>
<dbReference type="GO" id="GO:0019509">
    <property type="term" value="P:L-methionine salvage from methylthioadenosine"/>
    <property type="evidence" value="ECO:0007669"/>
    <property type="project" value="UniProtKB-UniRule"/>
</dbReference>
<dbReference type="InterPro" id="IPR011559">
    <property type="entry name" value="Initiation_fac_2B_a/b/d"/>
</dbReference>
<comment type="caution">
    <text evidence="3">The sequence shown here is derived from an EMBL/GenBank/DDBJ whole genome shotgun (WGS) entry which is preliminary data.</text>
</comment>
<feature type="binding site" evidence="2">
    <location>
        <position position="89"/>
    </location>
    <ligand>
        <name>substrate</name>
    </ligand>
</feature>
<dbReference type="GO" id="GO:0046523">
    <property type="term" value="F:S-methyl-5-thioribose-1-phosphate isomerase activity"/>
    <property type="evidence" value="ECO:0007669"/>
    <property type="project" value="UniProtKB-UniRule"/>
</dbReference>
<protein>
    <recommendedName>
        <fullName evidence="2">Putative methylthioribose-1-phosphate isomerase</fullName>
        <shortName evidence="2">M1Pi</shortName>
        <shortName evidence="2">MTR-1-P isomerase</shortName>
        <ecNumber evidence="2">5.3.1.23</ecNumber>
    </recommendedName>
    <alternativeName>
        <fullName evidence="2">MTNA-like protein</fullName>
        <shortName evidence="2">aMTNA</shortName>
    </alternativeName>
    <alternativeName>
        <fullName evidence="2">S-methyl-5-thioribose-1-phosphate isomerase</fullName>
    </alternativeName>
</protein>
<feature type="binding site" evidence="2">
    <location>
        <begin position="246"/>
        <end position="247"/>
    </location>
    <ligand>
        <name>substrate</name>
    </ligand>
</feature>
<feature type="site" description="Transition state stabilizer" evidence="2">
    <location>
        <position position="156"/>
    </location>
</feature>
<dbReference type="NCBIfam" id="TIGR00512">
    <property type="entry name" value="salvage_mtnA"/>
    <property type="match status" value="1"/>
</dbReference>
<comment type="similarity">
    <text evidence="2">Belongs to the EIF-2B alpha/beta/delta subunits family. MtnA subfamily.</text>
</comment>
<dbReference type="NCBIfam" id="TIGR00524">
    <property type="entry name" value="eIF-2B_rel"/>
    <property type="match status" value="1"/>
</dbReference>
<dbReference type="Proteomes" id="UP000268446">
    <property type="component" value="Unassembled WGS sequence"/>
</dbReference>
<dbReference type="InterPro" id="IPR042529">
    <property type="entry name" value="IF_2B-like_C"/>
</dbReference>
<dbReference type="PANTHER" id="PTHR43475">
    <property type="entry name" value="METHYLTHIORIBOSE-1-PHOSPHATE ISOMERASE"/>
    <property type="match status" value="1"/>
</dbReference>
<comment type="function">
    <text evidence="2">Catalyzes the interconversion of methylthioribose-1-phosphate (MTR-1-P) into methylthioribulose-1-phosphate (MTRu-1-P).</text>
</comment>
<evidence type="ECO:0000256" key="2">
    <source>
        <dbReference type="HAMAP-Rule" id="MF_01678"/>
    </source>
</evidence>
<dbReference type="InterPro" id="IPR005251">
    <property type="entry name" value="IF-M1Pi"/>
</dbReference>
<dbReference type="InterPro" id="IPR000649">
    <property type="entry name" value="IF-2B-related"/>
</dbReference>
<feature type="binding site" evidence="2">
    <location>
        <begin position="46"/>
        <end position="48"/>
    </location>
    <ligand>
        <name>substrate</name>
    </ligand>
</feature>
<gene>
    <name evidence="3" type="primary">mtnA</name>
    <name evidence="3" type="ORF">DRJ20_01950</name>
</gene>
<evidence type="ECO:0000313" key="4">
    <source>
        <dbReference type="Proteomes" id="UP000268446"/>
    </source>
</evidence>
<keyword evidence="1 2" id="KW-0413">Isomerase</keyword>
<keyword evidence="2" id="KW-0028">Amino-acid biosynthesis</keyword>
<dbReference type="SUPFAM" id="SSF100950">
    <property type="entry name" value="NagB/RpiA/CoA transferase-like"/>
    <property type="match status" value="1"/>
</dbReference>
<sequence>MLPKTIEWIDGVVKLIDQTKLPSKLEFIECKDAKRIAEAIKSMEIRGAPAIGAAAAMALALTAYHSKAKSVRELMKELRETANLIRSTRPTAKNLFWAVERVLRAAEKSTGSTADVVDAVVREALRIADEDVKANLAIGRHGAQLIGDGDTVLTYCNAGSLATVHYGTALGVIRAAWEQGKKIKVIAPETRPKLQGARLTCYELLEDGIPVTLVTDNSVGFLMQKGLIDKVVVGADRILKDGTTYNKIGTYTLAVLAEKHNIPFYVAAPTSTFDLTSTREEVKVEERAPDEVRRICGCQIAPESVDVINYAFDMTPPELITAIITEVGVIYPPYTENIAKMLGKAGEVS</sequence>
<dbReference type="NCBIfam" id="NF004326">
    <property type="entry name" value="PRK05720.1"/>
    <property type="match status" value="1"/>
</dbReference>
<dbReference type="Gene3D" id="3.40.50.10470">
    <property type="entry name" value="Translation initiation factor eif-2b, domain 2"/>
    <property type="match status" value="1"/>
</dbReference>
<proteinExistence type="inferred from homology"/>
<organism evidence="3 4">
    <name type="scientific">Thermoproteota archaeon</name>
    <dbReference type="NCBI Taxonomy" id="2056631"/>
    <lineage>
        <taxon>Archaea</taxon>
        <taxon>Thermoproteota</taxon>
    </lineage>
</organism>
<dbReference type="PANTHER" id="PTHR43475:SF1">
    <property type="entry name" value="METHYLTHIORIBOSE-1-PHOSPHATE ISOMERASE"/>
    <property type="match status" value="1"/>
</dbReference>
<dbReference type="EC" id="5.3.1.23" evidence="2"/>
<dbReference type="HAMAP" id="MF_01678">
    <property type="entry name" value="Salvage_MtnA"/>
    <property type="match status" value="1"/>
</dbReference>
<dbReference type="Pfam" id="PF01008">
    <property type="entry name" value="IF-2B"/>
    <property type="match status" value="1"/>
</dbReference>
<accession>A0A497EWC9</accession>
<dbReference type="Gene3D" id="1.20.120.420">
    <property type="entry name" value="translation initiation factor eif-2b, domain 1"/>
    <property type="match status" value="1"/>
</dbReference>
<dbReference type="EMBL" id="QMQZ01000048">
    <property type="protein sequence ID" value="RLE51545.1"/>
    <property type="molecule type" value="Genomic_DNA"/>
</dbReference>